<feature type="domain" description="DUF5780" evidence="3">
    <location>
        <begin position="152"/>
        <end position="273"/>
    </location>
</feature>
<evidence type="ECO:0000259" key="2">
    <source>
        <dbReference type="Pfam" id="PF05569"/>
    </source>
</evidence>
<keyword evidence="1" id="KW-0812">Transmembrane</keyword>
<organism evidence="4 5">
    <name type="scientific">Kineothrix sedimenti</name>
    <dbReference type="NCBI Taxonomy" id="3123317"/>
    <lineage>
        <taxon>Bacteria</taxon>
        <taxon>Bacillati</taxon>
        <taxon>Bacillota</taxon>
        <taxon>Clostridia</taxon>
        <taxon>Lachnospirales</taxon>
        <taxon>Lachnospiraceae</taxon>
        <taxon>Kineothrix</taxon>
    </lineage>
</organism>
<feature type="domain" description="Peptidase M56" evidence="2">
    <location>
        <begin position="2"/>
        <end position="83"/>
    </location>
</feature>
<dbReference type="Pfam" id="PF19092">
    <property type="entry name" value="DUF5780"/>
    <property type="match status" value="1"/>
</dbReference>
<dbReference type="InterPro" id="IPR052173">
    <property type="entry name" value="Beta-lactam_resp_regulator"/>
</dbReference>
<feature type="transmembrane region" description="Helical" evidence="1">
    <location>
        <begin position="6"/>
        <end position="26"/>
    </location>
</feature>
<accession>A0ABZ3ETT0</accession>
<feature type="transmembrane region" description="Helical" evidence="1">
    <location>
        <begin position="89"/>
        <end position="109"/>
    </location>
</feature>
<evidence type="ECO:0000313" key="5">
    <source>
        <dbReference type="Proteomes" id="UP001451571"/>
    </source>
</evidence>
<sequence length="292" mass="33824">MIKLVMVTALCVHWFNPFVWLMYVIANRDIELSCDEAVVRIFGENVRLAYALTLIELEERRNRFAPLVNNFSKNAIEERIQAIMLYKKASILTSCIVFILIISSVAVFATSAQVSELRPFNQEKSKVTLSNNNQSFIFENVELSYYDNGHPYLHDVKTNNTDKIITGIQYGMLSYDESGGPLKLQWNFLDSSSESTYEYLVKEELDILPQQTYNVKGGWSLYDSEKMDWSEIENAHPNKVAYALYQIKEITFEDGSVWNNSEYSNWLETYKGKTVEVSVLESFYPSEYKIMQ</sequence>
<dbReference type="CDD" id="cd07341">
    <property type="entry name" value="M56_BlaR1_MecR1_like"/>
    <property type="match status" value="1"/>
</dbReference>
<dbReference type="EMBL" id="CP146256">
    <property type="protein sequence ID" value="XAH73024.1"/>
    <property type="molecule type" value="Genomic_DNA"/>
</dbReference>
<keyword evidence="1" id="KW-0472">Membrane</keyword>
<reference evidence="4 5" key="1">
    <citation type="submission" date="2024-02" db="EMBL/GenBank/DDBJ databases">
        <title>Bacterial strain from lacustrine sediment.</title>
        <authorList>
            <person name="Petit C."/>
            <person name="Fadhlaoui K."/>
        </authorList>
    </citation>
    <scope>NUCLEOTIDE SEQUENCE [LARGE SCALE GENOMIC DNA]</scope>
    <source>
        <strain evidence="4 5">IPX-CK</strain>
    </source>
</reference>
<name>A0ABZ3ETT0_9FIRM</name>
<gene>
    <name evidence="4" type="ORF">V6984_16140</name>
</gene>
<dbReference type="Proteomes" id="UP001451571">
    <property type="component" value="Chromosome"/>
</dbReference>
<proteinExistence type="predicted"/>
<evidence type="ECO:0000256" key="1">
    <source>
        <dbReference type="SAM" id="Phobius"/>
    </source>
</evidence>
<keyword evidence="5" id="KW-1185">Reference proteome</keyword>
<keyword evidence="1" id="KW-1133">Transmembrane helix</keyword>
<dbReference type="RefSeq" id="WP_342756634.1">
    <property type="nucleotide sequence ID" value="NZ_CP146256.1"/>
</dbReference>
<evidence type="ECO:0000259" key="3">
    <source>
        <dbReference type="Pfam" id="PF19092"/>
    </source>
</evidence>
<dbReference type="Pfam" id="PF05569">
    <property type="entry name" value="Peptidase_M56"/>
    <property type="match status" value="1"/>
</dbReference>
<dbReference type="InterPro" id="IPR043939">
    <property type="entry name" value="DUF5780"/>
</dbReference>
<dbReference type="PANTHER" id="PTHR34978:SF3">
    <property type="entry name" value="SLR0241 PROTEIN"/>
    <property type="match status" value="1"/>
</dbReference>
<protein>
    <submittedName>
        <fullName evidence="4">M56 family metallopeptidase</fullName>
    </submittedName>
</protein>
<dbReference type="PANTHER" id="PTHR34978">
    <property type="entry name" value="POSSIBLE SENSOR-TRANSDUCER PROTEIN BLAR"/>
    <property type="match status" value="1"/>
</dbReference>
<dbReference type="InterPro" id="IPR008756">
    <property type="entry name" value="Peptidase_M56"/>
</dbReference>
<evidence type="ECO:0000313" key="4">
    <source>
        <dbReference type="EMBL" id="XAH73024.1"/>
    </source>
</evidence>